<dbReference type="Proteomes" id="UP000184514">
    <property type="component" value="Unassembled WGS sequence"/>
</dbReference>
<evidence type="ECO:0000313" key="3">
    <source>
        <dbReference type="Proteomes" id="UP000184514"/>
    </source>
</evidence>
<keyword evidence="1" id="KW-0732">Signal</keyword>
<evidence type="ECO:0008006" key="4">
    <source>
        <dbReference type="Google" id="ProtNLM"/>
    </source>
</evidence>
<dbReference type="SUPFAM" id="SSF52833">
    <property type="entry name" value="Thioredoxin-like"/>
    <property type="match status" value="1"/>
</dbReference>
<dbReference type="InterPro" id="IPR010634">
    <property type="entry name" value="DUF1223"/>
</dbReference>
<dbReference type="Gene3D" id="3.40.30.10">
    <property type="entry name" value="Glutaredoxin"/>
    <property type="match status" value="1"/>
</dbReference>
<accession>A0A1L9NXN6</accession>
<dbReference type="InterPro" id="IPR036249">
    <property type="entry name" value="Thioredoxin-like_sf"/>
</dbReference>
<feature type="signal peptide" evidence="1">
    <location>
        <begin position="1"/>
        <end position="21"/>
    </location>
</feature>
<dbReference type="PANTHER" id="PTHR36057:SF1">
    <property type="entry name" value="LIPOPROTEIN LIPID ATTACHMENT SITE-LIKE PROTEIN, PUTATIVE (DUF1223)-RELATED"/>
    <property type="match status" value="1"/>
</dbReference>
<reference evidence="2 3" key="1">
    <citation type="submission" date="2016-10" db="EMBL/GenBank/DDBJ databases">
        <title>Genome sequence of Planktotalea frisia SH6-1.</title>
        <authorList>
            <person name="Poehlein A."/>
            <person name="Bakenhus I."/>
            <person name="Voget S."/>
            <person name="Brinkhoff T."/>
            <person name="Simon M."/>
        </authorList>
    </citation>
    <scope>NUCLEOTIDE SEQUENCE [LARGE SCALE GENOMIC DNA]</scope>
    <source>
        <strain evidence="2 3">SH6-1</strain>
    </source>
</reference>
<dbReference type="RefSeq" id="WP_072630258.1">
    <property type="nucleotide sequence ID" value="NZ_MLCB01000121.1"/>
</dbReference>
<dbReference type="STRING" id="696762.PFRI_16760"/>
<keyword evidence="3" id="KW-1185">Reference proteome</keyword>
<evidence type="ECO:0000256" key="1">
    <source>
        <dbReference type="SAM" id="SignalP"/>
    </source>
</evidence>
<proteinExistence type="predicted"/>
<comment type="caution">
    <text evidence="2">The sequence shown here is derived from an EMBL/GenBank/DDBJ whole genome shotgun (WGS) entry which is preliminary data.</text>
</comment>
<organism evidence="2 3">
    <name type="scientific">Planktotalea frisia</name>
    <dbReference type="NCBI Taxonomy" id="696762"/>
    <lineage>
        <taxon>Bacteria</taxon>
        <taxon>Pseudomonadati</taxon>
        <taxon>Pseudomonadota</taxon>
        <taxon>Alphaproteobacteria</taxon>
        <taxon>Rhodobacterales</taxon>
        <taxon>Paracoccaceae</taxon>
        <taxon>Planktotalea</taxon>
    </lineage>
</organism>
<dbReference type="AlphaFoldDB" id="A0A1L9NXN6"/>
<dbReference type="PANTHER" id="PTHR36057">
    <property type="match status" value="1"/>
</dbReference>
<dbReference type="EMBL" id="MLCB01000121">
    <property type="protein sequence ID" value="OJI94056.1"/>
    <property type="molecule type" value="Genomic_DNA"/>
</dbReference>
<name>A0A1L9NXN6_9RHOB</name>
<feature type="chain" id="PRO_5012521654" description="DUF1223 domain-containing protein" evidence="1">
    <location>
        <begin position="22"/>
        <end position="229"/>
    </location>
</feature>
<gene>
    <name evidence="2" type="ORF">PFRI_16760</name>
</gene>
<dbReference type="Pfam" id="PF06764">
    <property type="entry name" value="DUF1223"/>
    <property type="match status" value="1"/>
</dbReference>
<sequence>MKTLSALFAALWIGLSGSAQAQNQPVVIELFTSQGCSSCPPADALMHKLAQRSDVIALSMHVDYWDYIGWKDEFGRPENAARQRAYAQTAGRRSVYTPQMIIAGEDSVVGTHPMDVADLIRKHSADTKDVAMKVARSGGKLTIAATARRAAKYEVKLVSYSKARTTAIKRGENAGKTITYVNVVSDFKTVKKWDGRAPLSLAANIGSGPMVVLIQRAGHGPIEAAAAIN</sequence>
<dbReference type="OrthoDB" id="9808254at2"/>
<protein>
    <recommendedName>
        <fullName evidence="4">DUF1223 domain-containing protein</fullName>
    </recommendedName>
</protein>
<evidence type="ECO:0000313" key="2">
    <source>
        <dbReference type="EMBL" id="OJI94056.1"/>
    </source>
</evidence>